<dbReference type="EC" id="2.6.1.16" evidence="2 8"/>
<dbReference type="InterPro" id="IPR017932">
    <property type="entry name" value="GATase_2_dom"/>
</dbReference>
<gene>
    <name evidence="8 11" type="primary">glmS</name>
    <name evidence="11" type="ORF">GCM10023315_14480</name>
</gene>
<comment type="function">
    <text evidence="8">Catalyzes the first step in hexosamine metabolism, converting fructose-6P into glucosamine-6P using glutamine as a nitrogen source.</text>
</comment>
<proteinExistence type="inferred from homology"/>
<keyword evidence="6" id="KW-0677">Repeat</keyword>
<dbReference type="CDD" id="cd05008">
    <property type="entry name" value="SIS_GlmS_GlmD_1"/>
    <property type="match status" value="1"/>
</dbReference>
<keyword evidence="12" id="KW-1185">Reference proteome</keyword>
<accession>A0ABP9HBB6</accession>
<feature type="active site" description="Nucleophile; for GATase activity" evidence="8">
    <location>
        <position position="2"/>
    </location>
</feature>
<dbReference type="PANTHER" id="PTHR10937">
    <property type="entry name" value="GLUCOSAMINE--FRUCTOSE-6-PHOSPHATE AMINOTRANSFERASE, ISOMERIZING"/>
    <property type="match status" value="1"/>
</dbReference>
<keyword evidence="4 8" id="KW-0032">Aminotransferase</keyword>
<keyword evidence="8" id="KW-0963">Cytoplasm</keyword>
<keyword evidence="7" id="KW-0315">Glutamine amidotransferase</keyword>
<keyword evidence="5 8" id="KW-0808">Transferase</keyword>
<feature type="initiator methionine" description="Removed" evidence="8">
    <location>
        <position position="1"/>
    </location>
</feature>
<dbReference type="InterPro" id="IPR046348">
    <property type="entry name" value="SIS_dom_sf"/>
</dbReference>
<comment type="caution">
    <text evidence="11">The sequence shown here is derived from an EMBL/GenBank/DDBJ whole genome shotgun (WGS) entry which is preliminary data.</text>
</comment>
<dbReference type="Gene3D" id="3.40.50.10490">
    <property type="entry name" value="Glucose-6-phosphate isomerase like protein, domain 1"/>
    <property type="match status" value="2"/>
</dbReference>
<comment type="subunit">
    <text evidence="8">Homodimer.</text>
</comment>
<dbReference type="NCBIfam" id="NF001484">
    <property type="entry name" value="PRK00331.1"/>
    <property type="match status" value="1"/>
</dbReference>
<dbReference type="CDD" id="cd05009">
    <property type="entry name" value="SIS_GlmS_GlmD_2"/>
    <property type="match status" value="1"/>
</dbReference>
<evidence type="ECO:0000256" key="1">
    <source>
        <dbReference type="ARBA" id="ARBA00001031"/>
    </source>
</evidence>
<protein>
    <recommendedName>
        <fullName evidence="3 8">Glutamine--fructose-6-phosphate aminotransferase [isomerizing]</fullName>
        <ecNumber evidence="2 8">2.6.1.16</ecNumber>
    </recommendedName>
    <alternativeName>
        <fullName evidence="8">D-fructose-6-phosphate amidotransferase</fullName>
    </alternativeName>
    <alternativeName>
        <fullName evidence="8">GFAT</fullName>
    </alternativeName>
    <alternativeName>
        <fullName evidence="8">Glucosamine-6-phosphate synthase</fullName>
    </alternativeName>
    <alternativeName>
        <fullName evidence="8">Hexosephosphate aminotransferase</fullName>
    </alternativeName>
    <alternativeName>
        <fullName evidence="8">L-glutamine--D-fructose-6-phosphate amidotransferase</fullName>
    </alternativeName>
</protein>
<evidence type="ECO:0000256" key="7">
    <source>
        <dbReference type="ARBA" id="ARBA00022962"/>
    </source>
</evidence>
<dbReference type="Proteomes" id="UP001501692">
    <property type="component" value="Unassembled WGS sequence"/>
</dbReference>
<evidence type="ECO:0000256" key="8">
    <source>
        <dbReference type="HAMAP-Rule" id="MF_00164"/>
    </source>
</evidence>
<dbReference type="InterPro" id="IPR035490">
    <property type="entry name" value="GlmS/FrlB_SIS"/>
</dbReference>
<dbReference type="NCBIfam" id="TIGR01135">
    <property type="entry name" value="glmS"/>
    <property type="match status" value="1"/>
</dbReference>
<feature type="domain" description="SIS" evidence="10">
    <location>
        <begin position="294"/>
        <end position="433"/>
    </location>
</feature>
<comment type="catalytic activity">
    <reaction evidence="1 8">
        <text>D-fructose 6-phosphate + L-glutamine = D-glucosamine 6-phosphate + L-glutamate</text>
        <dbReference type="Rhea" id="RHEA:13237"/>
        <dbReference type="ChEBI" id="CHEBI:29985"/>
        <dbReference type="ChEBI" id="CHEBI:58359"/>
        <dbReference type="ChEBI" id="CHEBI:58725"/>
        <dbReference type="ChEBI" id="CHEBI:61527"/>
        <dbReference type="EC" id="2.6.1.16"/>
    </reaction>
</comment>
<feature type="active site" description="For Fru-6P isomerization activity" evidence="8">
    <location>
        <position position="612"/>
    </location>
</feature>
<comment type="subcellular location">
    <subcellularLocation>
        <location evidence="8">Cytoplasm</location>
    </subcellularLocation>
</comment>
<dbReference type="RefSeq" id="WP_345166382.1">
    <property type="nucleotide sequence ID" value="NZ_BAABJK010000004.1"/>
</dbReference>
<evidence type="ECO:0000256" key="4">
    <source>
        <dbReference type="ARBA" id="ARBA00022576"/>
    </source>
</evidence>
<dbReference type="SUPFAM" id="SSF56235">
    <property type="entry name" value="N-terminal nucleophile aminohydrolases (Ntn hydrolases)"/>
    <property type="match status" value="1"/>
</dbReference>
<dbReference type="EMBL" id="BAABJK010000004">
    <property type="protein sequence ID" value="GAA4966339.1"/>
    <property type="molecule type" value="Genomic_DNA"/>
</dbReference>
<dbReference type="InterPro" id="IPR029055">
    <property type="entry name" value="Ntn_hydrolases_N"/>
</dbReference>
<name>A0ABP9HBB6_9FLAO</name>
<dbReference type="InterPro" id="IPR047084">
    <property type="entry name" value="GFAT_N"/>
</dbReference>
<sequence>MCGIVGYIGYREAYPIIIEGLKRLEYRGYDSAGIALFDGSDLKVSKTKGKVADLETRSQEENTKNGSVGIGHTRWATHGVPNDVNSHPHLSNSGELVIIHNGIIENYESLKQELVTRGYVFKSDTDTEVLINLIEDVKKKEKVKLGKAVQIALNQVIGAYAIAVFDKNKPEEVVVARLGSPLAIGIGNNEDEFFIASDASPFLEYTKNAIYLEDEEMAIIRSKKGIKIRKIKDDSLVDNYVQELQINLEQIEKGGYDHFMLKEIHEQPKAIRDTYRGRLLRNEAIIKMAGVEDNMKKFLNANRIIIVACGTSWHAGLVAEYIFEDLARIPVEVEYASEFRYRNPVITENDVLIAISQSGETADTLAAIKLAKSKGAFVFGVCNVVGSSIARESDAGAYTHAGPEIGVASTKAFTTQITVLSLIALRLSRAKGTISSSDFRHHLLELEMIPKKVEQALKSDAHIKKIADIYKNVSNFLYLGRGYNFPVALEGALKLKEISYIHAEGYPAAEMKHGPIALIDENMPIVVIATKKGHYEKVVSNIQEIKSRKGKIIGIVTEGDIQVRDLADHVIEVPESLDSLSPLLTTIPLQLLSYHIAVLLNKNVDQPRNLAKSVTVE</sequence>
<evidence type="ECO:0000259" key="10">
    <source>
        <dbReference type="PROSITE" id="PS51464"/>
    </source>
</evidence>
<dbReference type="PANTHER" id="PTHR10937:SF0">
    <property type="entry name" value="GLUTAMINE--FRUCTOSE-6-PHOSPHATE TRANSAMINASE (ISOMERIZING)"/>
    <property type="match status" value="1"/>
</dbReference>
<dbReference type="PROSITE" id="PS51278">
    <property type="entry name" value="GATASE_TYPE_2"/>
    <property type="match status" value="1"/>
</dbReference>
<evidence type="ECO:0000256" key="6">
    <source>
        <dbReference type="ARBA" id="ARBA00022737"/>
    </source>
</evidence>
<dbReference type="Pfam" id="PF13522">
    <property type="entry name" value="GATase_6"/>
    <property type="match status" value="1"/>
</dbReference>
<dbReference type="SUPFAM" id="SSF53697">
    <property type="entry name" value="SIS domain"/>
    <property type="match status" value="1"/>
</dbReference>
<dbReference type="InterPro" id="IPR035466">
    <property type="entry name" value="GlmS/AgaS_SIS"/>
</dbReference>
<dbReference type="InterPro" id="IPR005855">
    <property type="entry name" value="GFAT"/>
</dbReference>
<evidence type="ECO:0000259" key="9">
    <source>
        <dbReference type="PROSITE" id="PS51278"/>
    </source>
</evidence>
<reference evidence="12" key="1">
    <citation type="journal article" date="2019" name="Int. J. Syst. Evol. Microbiol.">
        <title>The Global Catalogue of Microorganisms (GCM) 10K type strain sequencing project: providing services to taxonomists for standard genome sequencing and annotation.</title>
        <authorList>
            <consortium name="The Broad Institute Genomics Platform"/>
            <consortium name="The Broad Institute Genome Sequencing Center for Infectious Disease"/>
            <person name="Wu L."/>
            <person name="Ma J."/>
        </authorList>
    </citation>
    <scope>NUCLEOTIDE SEQUENCE [LARGE SCALE GENOMIC DNA]</scope>
    <source>
        <strain evidence="12">JCM 18287</strain>
    </source>
</reference>
<evidence type="ECO:0000313" key="11">
    <source>
        <dbReference type="EMBL" id="GAA4966339.1"/>
    </source>
</evidence>
<feature type="domain" description="SIS" evidence="10">
    <location>
        <begin position="466"/>
        <end position="607"/>
    </location>
</feature>
<dbReference type="CDD" id="cd00714">
    <property type="entry name" value="GFAT"/>
    <property type="match status" value="1"/>
</dbReference>
<feature type="domain" description="Glutamine amidotransferase type-2" evidence="9">
    <location>
        <begin position="2"/>
        <end position="223"/>
    </location>
</feature>
<dbReference type="Gene3D" id="3.60.20.10">
    <property type="entry name" value="Glutamine Phosphoribosylpyrophosphate, subunit 1, domain 1"/>
    <property type="match status" value="1"/>
</dbReference>
<dbReference type="HAMAP" id="MF_00164">
    <property type="entry name" value="GlmS"/>
    <property type="match status" value="1"/>
</dbReference>
<organism evidence="11 12">
    <name type="scientific">Algibacter aquimarinus</name>
    <dbReference type="NCBI Taxonomy" id="1136748"/>
    <lineage>
        <taxon>Bacteria</taxon>
        <taxon>Pseudomonadati</taxon>
        <taxon>Bacteroidota</taxon>
        <taxon>Flavobacteriia</taxon>
        <taxon>Flavobacteriales</taxon>
        <taxon>Flavobacteriaceae</taxon>
        <taxon>Algibacter</taxon>
    </lineage>
</organism>
<dbReference type="Pfam" id="PF01380">
    <property type="entry name" value="SIS"/>
    <property type="match status" value="2"/>
</dbReference>
<dbReference type="PROSITE" id="PS51464">
    <property type="entry name" value="SIS"/>
    <property type="match status" value="2"/>
</dbReference>
<evidence type="ECO:0000256" key="3">
    <source>
        <dbReference type="ARBA" id="ARBA00016090"/>
    </source>
</evidence>
<evidence type="ECO:0000256" key="2">
    <source>
        <dbReference type="ARBA" id="ARBA00012916"/>
    </source>
</evidence>
<evidence type="ECO:0000256" key="5">
    <source>
        <dbReference type="ARBA" id="ARBA00022679"/>
    </source>
</evidence>
<evidence type="ECO:0000313" key="12">
    <source>
        <dbReference type="Proteomes" id="UP001501692"/>
    </source>
</evidence>
<dbReference type="InterPro" id="IPR001347">
    <property type="entry name" value="SIS_dom"/>
</dbReference>